<sequence length="97" mass="11054">MACKHGLHRRPFFRPSIYNVDRFDSSCLFLQRRPMMPQARQISFGSICTPAEPVAKTDPNPPADGFGRVRRFERFLLGLLLVGINVDLFYSPVVKGE</sequence>
<protein>
    <submittedName>
        <fullName evidence="2">Uncharacterized protein</fullName>
    </submittedName>
</protein>
<reference evidence="2 3" key="1">
    <citation type="journal article" date="2021" name="Hortic Res">
        <title>The domestication of Cucurbita argyrosperma as revealed by the genome of its wild relative.</title>
        <authorList>
            <person name="Barrera-Redondo J."/>
            <person name="Sanchez-de la Vega G."/>
            <person name="Aguirre-Liguori J.A."/>
            <person name="Castellanos-Morales G."/>
            <person name="Gutierrez-Guerrero Y.T."/>
            <person name="Aguirre-Dugua X."/>
            <person name="Aguirre-Planter E."/>
            <person name="Tenaillon M.I."/>
            <person name="Lira-Saade R."/>
            <person name="Eguiarte L.E."/>
        </authorList>
    </citation>
    <scope>NUCLEOTIDE SEQUENCE [LARGE SCALE GENOMIC DNA]</scope>
    <source>
        <strain evidence="2">JBR-2021</strain>
    </source>
</reference>
<feature type="transmembrane region" description="Helical" evidence="1">
    <location>
        <begin position="75"/>
        <end position="93"/>
    </location>
</feature>
<gene>
    <name evidence="2" type="ORF">SDJN03_04715</name>
</gene>
<name>A0AAV6NY21_9ROSI</name>
<dbReference type="EMBL" id="JAGKQH010000003">
    <property type="protein sequence ID" value="KAG6604106.1"/>
    <property type="molecule type" value="Genomic_DNA"/>
</dbReference>
<proteinExistence type="predicted"/>
<comment type="caution">
    <text evidence="2">The sequence shown here is derived from an EMBL/GenBank/DDBJ whole genome shotgun (WGS) entry which is preliminary data.</text>
</comment>
<dbReference type="AlphaFoldDB" id="A0AAV6NY21"/>
<organism evidence="2 3">
    <name type="scientific">Cucurbita argyrosperma subsp. sororia</name>
    <dbReference type="NCBI Taxonomy" id="37648"/>
    <lineage>
        <taxon>Eukaryota</taxon>
        <taxon>Viridiplantae</taxon>
        <taxon>Streptophyta</taxon>
        <taxon>Embryophyta</taxon>
        <taxon>Tracheophyta</taxon>
        <taxon>Spermatophyta</taxon>
        <taxon>Magnoliopsida</taxon>
        <taxon>eudicotyledons</taxon>
        <taxon>Gunneridae</taxon>
        <taxon>Pentapetalae</taxon>
        <taxon>rosids</taxon>
        <taxon>fabids</taxon>
        <taxon>Cucurbitales</taxon>
        <taxon>Cucurbitaceae</taxon>
        <taxon>Cucurbiteae</taxon>
        <taxon>Cucurbita</taxon>
    </lineage>
</organism>
<keyword evidence="1" id="KW-0472">Membrane</keyword>
<keyword evidence="1" id="KW-1133">Transmembrane helix</keyword>
<evidence type="ECO:0000256" key="1">
    <source>
        <dbReference type="SAM" id="Phobius"/>
    </source>
</evidence>
<evidence type="ECO:0000313" key="3">
    <source>
        <dbReference type="Proteomes" id="UP000685013"/>
    </source>
</evidence>
<keyword evidence="3" id="KW-1185">Reference proteome</keyword>
<evidence type="ECO:0000313" key="2">
    <source>
        <dbReference type="EMBL" id="KAG6604106.1"/>
    </source>
</evidence>
<keyword evidence="1" id="KW-0812">Transmembrane</keyword>
<feature type="non-terminal residue" evidence="2">
    <location>
        <position position="1"/>
    </location>
</feature>
<accession>A0AAV6NY21</accession>
<dbReference type="Proteomes" id="UP000685013">
    <property type="component" value="Chromosome 3"/>
</dbReference>